<keyword evidence="3" id="KW-1185">Reference proteome</keyword>
<evidence type="ECO:0000313" key="3">
    <source>
        <dbReference type="Proteomes" id="UP000826195"/>
    </source>
</evidence>
<sequence>MQFVLVLWTGRKPVTAGVLLECHVKCIDGTKYKAKFGDRCDRAESTVRVQNKNKDEAIQSDVVQVPLNQNEPVFDQDRSPHRDGIFDDRDSSVENKDCDYILGKNPNSEDHRDLDQNRDVNQGFNDNKELDQREVPVQNYQDQSLNNE</sequence>
<feature type="region of interest" description="Disordered" evidence="1">
    <location>
        <begin position="51"/>
        <end position="148"/>
    </location>
</feature>
<evidence type="ECO:0000256" key="1">
    <source>
        <dbReference type="SAM" id="MobiDB-lite"/>
    </source>
</evidence>
<dbReference type="EMBL" id="JAHXZJ010002610">
    <property type="protein sequence ID" value="KAH0537986.1"/>
    <property type="molecule type" value="Genomic_DNA"/>
</dbReference>
<name>A0AAV7HZL9_COTGL</name>
<dbReference type="Proteomes" id="UP000826195">
    <property type="component" value="Unassembled WGS sequence"/>
</dbReference>
<evidence type="ECO:0000313" key="2">
    <source>
        <dbReference type="EMBL" id="KAH0537986.1"/>
    </source>
</evidence>
<evidence type="ECO:0008006" key="4">
    <source>
        <dbReference type="Google" id="ProtNLM"/>
    </source>
</evidence>
<dbReference type="AlphaFoldDB" id="A0AAV7HZL9"/>
<accession>A0AAV7HZL9</accession>
<proteinExistence type="predicted"/>
<protein>
    <recommendedName>
        <fullName evidence="4">Venom protein</fullName>
    </recommendedName>
</protein>
<reference evidence="2 3" key="1">
    <citation type="journal article" date="2021" name="J. Hered.">
        <title>A chromosome-level genome assembly of the parasitoid wasp, Cotesia glomerata (Hymenoptera: Braconidae).</title>
        <authorList>
            <person name="Pinto B.J."/>
            <person name="Weis J.J."/>
            <person name="Gamble T."/>
            <person name="Ode P.J."/>
            <person name="Paul R."/>
            <person name="Zaspel J.M."/>
        </authorList>
    </citation>
    <scope>NUCLEOTIDE SEQUENCE [LARGE SCALE GENOMIC DNA]</scope>
    <source>
        <strain evidence="2">CgM1</strain>
    </source>
</reference>
<organism evidence="2 3">
    <name type="scientific">Cotesia glomerata</name>
    <name type="common">Lepidopteran parasitic wasp</name>
    <name type="synonym">Apanteles glomeratus</name>
    <dbReference type="NCBI Taxonomy" id="32391"/>
    <lineage>
        <taxon>Eukaryota</taxon>
        <taxon>Metazoa</taxon>
        <taxon>Ecdysozoa</taxon>
        <taxon>Arthropoda</taxon>
        <taxon>Hexapoda</taxon>
        <taxon>Insecta</taxon>
        <taxon>Pterygota</taxon>
        <taxon>Neoptera</taxon>
        <taxon>Endopterygota</taxon>
        <taxon>Hymenoptera</taxon>
        <taxon>Apocrita</taxon>
        <taxon>Ichneumonoidea</taxon>
        <taxon>Braconidae</taxon>
        <taxon>Microgastrinae</taxon>
        <taxon>Cotesia</taxon>
    </lineage>
</organism>
<feature type="compositionally biased region" description="Polar residues" evidence="1">
    <location>
        <begin position="138"/>
        <end position="148"/>
    </location>
</feature>
<gene>
    <name evidence="2" type="ORF">KQX54_002721</name>
</gene>
<comment type="caution">
    <text evidence="2">The sequence shown here is derived from an EMBL/GenBank/DDBJ whole genome shotgun (WGS) entry which is preliminary data.</text>
</comment>
<feature type="compositionally biased region" description="Basic and acidic residues" evidence="1">
    <location>
        <begin position="75"/>
        <end position="99"/>
    </location>
</feature>
<feature type="compositionally biased region" description="Basic and acidic residues" evidence="1">
    <location>
        <begin position="107"/>
        <end position="118"/>
    </location>
</feature>